<sequence length="310" mass="35334">MTSLPGTATAHKLVVAIRQKCTAEEVLRELEDLPNPRENDMDTGDSSFNPLKIEVFVQTLLNLASKSFSHAFAAISKFHYVFKTLADSDGAQQCILDNVFDLFHDHQQMVVVIVDKLLKTQIVECSTVATWVFSKKMSAEFTKMYLWEILHLTIKKMNKHVAKLAQELQESKDKLARTADLSSSDTDEEAGAGGGRKRKIGDTGDKPTEDMIERAEEKLDAAYVDQKKLFLIIFQRFIMILTEHLVKCDTDGRDPDTDWYRWTIGRLQQVFLMHHEQVQKYSSTLESLLFTSDLDSHILDVFHQFVALTS</sequence>
<evidence type="ECO:0000259" key="2">
    <source>
        <dbReference type="Pfam" id="PF09090"/>
    </source>
</evidence>
<dbReference type="Pfam" id="PF09090">
    <property type="entry name" value="MIF4G_like_2"/>
    <property type="match status" value="1"/>
</dbReference>
<dbReference type="InterPro" id="IPR016024">
    <property type="entry name" value="ARM-type_fold"/>
</dbReference>
<dbReference type="GO" id="GO:0000339">
    <property type="term" value="F:RNA cap binding"/>
    <property type="evidence" value="ECO:0007669"/>
    <property type="project" value="InterPro"/>
</dbReference>
<dbReference type="GO" id="GO:0003729">
    <property type="term" value="F:mRNA binding"/>
    <property type="evidence" value="ECO:0007669"/>
    <property type="project" value="TreeGrafter"/>
</dbReference>
<dbReference type="GO" id="GO:0006406">
    <property type="term" value="P:mRNA export from nucleus"/>
    <property type="evidence" value="ECO:0007669"/>
    <property type="project" value="InterPro"/>
</dbReference>
<dbReference type="InterPro" id="IPR027159">
    <property type="entry name" value="CBP80"/>
</dbReference>
<dbReference type="PANTHER" id="PTHR12412:SF2">
    <property type="entry name" value="NUCLEAR CAP-BINDING PROTEIN SUBUNIT 1"/>
    <property type="match status" value="1"/>
</dbReference>
<accession>A0A336K188</accession>
<organism evidence="3">
    <name type="scientific">Culicoides sonorensis</name>
    <name type="common">Biting midge</name>
    <dbReference type="NCBI Taxonomy" id="179676"/>
    <lineage>
        <taxon>Eukaryota</taxon>
        <taxon>Metazoa</taxon>
        <taxon>Ecdysozoa</taxon>
        <taxon>Arthropoda</taxon>
        <taxon>Hexapoda</taxon>
        <taxon>Insecta</taxon>
        <taxon>Pterygota</taxon>
        <taxon>Neoptera</taxon>
        <taxon>Endopterygota</taxon>
        <taxon>Diptera</taxon>
        <taxon>Nematocera</taxon>
        <taxon>Chironomoidea</taxon>
        <taxon>Ceratopogonidae</taxon>
        <taxon>Ceratopogoninae</taxon>
        <taxon>Culicoides</taxon>
        <taxon>Monoculicoides</taxon>
    </lineage>
</organism>
<dbReference type="VEuPathDB" id="VectorBase:CSON012010"/>
<proteinExistence type="predicted"/>
<name>A0A336K188_CULSO</name>
<reference evidence="3" key="1">
    <citation type="submission" date="2018-04" db="EMBL/GenBank/DDBJ databases">
        <authorList>
            <person name="Go L.Y."/>
            <person name="Mitchell J.A."/>
        </authorList>
    </citation>
    <scope>NUCLEOTIDE SEQUENCE</scope>
    <source>
        <tissue evidence="3">Whole organism</tissue>
    </source>
</reference>
<evidence type="ECO:0000313" key="3">
    <source>
        <dbReference type="EMBL" id="SSW98686.1"/>
    </source>
</evidence>
<dbReference type="GO" id="GO:0000184">
    <property type="term" value="P:nuclear-transcribed mRNA catabolic process, nonsense-mediated decay"/>
    <property type="evidence" value="ECO:0007669"/>
    <property type="project" value="TreeGrafter"/>
</dbReference>
<dbReference type="GO" id="GO:0005634">
    <property type="term" value="C:nucleus"/>
    <property type="evidence" value="ECO:0007669"/>
    <property type="project" value="TreeGrafter"/>
</dbReference>
<protein>
    <submittedName>
        <fullName evidence="3">CSON012010 protein</fullName>
    </submittedName>
</protein>
<dbReference type="Gene3D" id="1.25.40.180">
    <property type="match status" value="1"/>
</dbReference>
<dbReference type="EMBL" id="UFQS01000054">
    <property type="protein sequence ID" value="SSW98686.1"/>
    <property type="molecule type" value="Genomic_DNA"/>
</dbReference>
<dbReference type="EMBL" id="UFQT01000054">
    <property type="protein sequence ID" value="SSX19072.1"/>
    <property type="molecule type" value="Genomic_DNA"/>
</dbReference>
<gene>
    <name evidence="3" type="primary">CSON012010</name>
</gene>
<dbReference type="OMA" id="NMFELWH"/>
<reference evidence="4" key="2">
    <citation type="submission" date="2018-07" db="EMBL/GenBank/DDBJ databases">
        <authorList>
            <person name="Quirk P.G."/>
            <person name="Krulwich T.A."/>
        </authorList>
    </citation>
    <scope>NUCLEOTIDE SEQUENCE</scope>
</reference>
<dbReference type="InterPro" id="IPR015174">
    <property type="entry name" value="MIF4G-like_typ-2"/>
</dbReference>
<feature type="domain" description="MIF4G-like type 2" evidence="2">
    <location>
        <begin position="3"/>
        <end position="280"/>
    </location>
</feature>
<dbReference type="SUPFAM" id="SSF48371">
    <property type="entry name" value="ARM repeat"/>
    <property type="match status" value="1"/>
</dbReference>
<feature type="region of interest" description="Disordered" evidence="1">
    <location>
        <begin position="175"/>
        <end position="208"/>
    </location>
</feature>
<dbReference type="GO" id="GO:0005846">
    <property type="term" value="C:nuclear cap binding complex"/>
    <property type="evidence" value="ECO:0007669"/>
    <property type="project" value="InterPro"/>
</dbReference>
<evidence type="ECO:0000313" key="4">
    <source>
        <dbReference type="EMBL" id="SSX19072.1"/>
    </source>
</evidence>
<dbReference type="PANTHER" id="PTHR12412">
    <property type="entry name" value="CAP BINDING PROTEIN"/>
    <property type="match status" value="1"/>
</dbReference>
<evidence type="ECO:0000256" key="1">
    <source>
        <dbReference type="SAM" id="MobiDB-lite"/>
    </source>
</evidence>
<dbReference type="AlphaFoldDB" id="A0A336K188"/>